<feature type="domain" description="TRADD-like N-terminal" evidence="1">
    <location>
        <begin position="26"/>
        <end position="88"/>
    </location>
</feature>
<evidence type="ECO:0000313" key="3">
    <source>
        <dbReference type="Proteomes" id="UP001159427"/>
    </source>
</evidence>
<proteinExistence type="predicted"/>
<organism evidence="2 3">
    <name type="scientific">Porites evermanni</name>
    <dbReference type="NCBI Taxonomy" id="104178"/>
    <lineage>
        <taxon>Eukaryota</taxon>
        <taxon>Metazoa</taxon>
        <taxon>Cnidaria</taxon>
        <taxon>Anthozoa</taxon>
        <taxon>Hexacorallia</taxon>
        <taxon>Scleractinia</taxon>
        <taxon>Fungiina</taxon>
        <taxon>Poritidae</taxon>
        <taxon>Porites</taxon>
    </lineage>
</organism>
<gene>
    <name evidence="2" type="ORF">PEVE_00002008</name>
</gene>
<dbReference type="EMBL" id="CALNXI010000111">
    <property type="protein sequence ID" value="CAH3019259.1"/>
    <property type="molecule type" value="Genomic_DNA"/>
</dbReference>
<reference evidence="2 3" key="1">
    <citation type="submission" date="2022-05" db="EMBL/GenBank/DDBJ databases">
        <authorList>
            <consortium name="Genoscope - CEA"/>
            <person name="William W."/>
        </authorList>
    </citation>
    <scope>NUCLEOTIDE SEQUENCE [LARGE SCALE GENOMIC DNA]</scope>
</reference>
<sequence length="122" mass="13892">GAVPSSQEVLNSIATKYLQELNPSTPEEFNKFIQYMKEVRKVIVVDVQNGSLILILECSSLQILDELWEDYCTGHLNEVAQKFLVTDEILEEFGLAEVKLTTTINEEEYKACRELFLNSSSK</sequence>
<dbReference type="InterPro" id="IPR049341">
    <property type="entry name" value="TRADD-like_N"/>
</dbReference>
<name>A0ABN8LUV5_9CNID</name>
<feature type="non-terminal residue" evidence="2">
    <location>
        <position position="1"/>
    </location>
</feature>
<dbReference type="Pfam" id="PF20694">
    <property type="entry name" value="TRADD-like_N"/>
    <property type="match status" value="1"/>
</dbReference>
<accession>A0ABN8LUV5</accession>
<keyword evidence="3" id="KW-1185">Reference proteome</keyword>
<comment type="caution">
    <text evidence="2">The sequence shown here is derived from an EMBL/GenBank/DDBJ whole genome shotgun (WGS) entry which is preliminary data.</text>
</comment>
<dbReference type="Proteomes" id="UP001159427">
    <property type="component" value="Unassembled WGS sequence"/>
</dbReference>
<evidence type="ECO:0000313" key="2">
    <source>
        <dbReference type="EMBL" id="CAH3019259.1"/>
    </source>
</evidence>
<evidence type="ECO:0000259" key="1">
    <source>
        <dbReference type="Pfam" id="PF20694"/>
    </source>
</evidence>
<protein>
    <recommendedName>
        <fullName evidence="1">TRADD-like N-terminal domain-containing protein</fullName>
    </recommendedName>
</protein>